<name>A0AAF3J1K8_9BILA</name>
<dbReference type="Proteomes" id="UP000887575">
    <property type="component" value="Unassembled WGS sequence"/>
</dbReference>
<dbReference type="WBParaSite" id="MBELARI_LOCUS1050">
    <property type="protein sequence ID" value="MBELARI_LOCUS1050"/>
    <property type="gene ID" value="MBELARI_LOCUS1050"/>
</dbReference>
<dbReference type="AlphaFoldDB" id="A0AAF3J1K8"/>
<protein>
    <submittedName>
        <fullName evidence="3">Uncharacterized protein</fullName>
    </submittedName>
</protein>
<keyword evidence="1" id="KW-0175">Coiled coil</keyword>
<sequence>MNNEDNNKNDPMIEIDTKMIEAKQLVEQEELEKKKSVSIEEVKKLIEDANQQANVARELFSVLQHPVDRNTLLCRIRIRKQRSKHGKTRVSKEEYYQDITLVVGFSDGRYLPYMFSGTRYEFFEKNWFNSVEGKCKEVEPLRRKAKQ</sequence>
<evidence type="ECO:0000313" key="3">
    <source>
        <dbReference type="WBParaSite" id="MBELARI_LOCUS1050"/>
    </source>
</evidence>
<accession>A0AAF3J1K8</accession>
<evidence type="ECO:0000256" key="1">
    <source>
        <dbReference type="SAM" id="Coils"/>
    </source>
</evidence>
<organism evidence="2 3">
    <name type="scientific">Mesorhabditis belari</name>
    <dbReference type="NCBI Taxonomy" id="2138241"/>
    <lineage>
        <taxon>Eukaryota</taxon>
        <taxon>Metazoa</taxon>
        <taxon>Ecdysozoa</taxon>
        <taxon>Nematoda</taxon>
        <taxon>Chromadorea</taxon>
        <taxon>Rhabditida</taxon>
        <taxon>Rhabditina</taxon>
        <taxon>Rhabditomorpha</taxon>
        <taxon>Rhabditoidea</taxon>
        <taxon>Rhabditidae</taxon>
        <taxon>Mesorhabditinae</taxon>
        <taxon>Mesorhabditis</taxon>
    </lineage>
</organism>
<keyword evidence="2" id="KW-1185">Reference proteome</keyword>
<proteinExistence type="predicted"/>
<reference evidence="3" key="1">
    <citation type="submission" date="2024-02" db="UniProtKB">
        <authorList>
            <consortium name="WormBaseParasite"/>
        </authorList>
    </citation>
    <scope>IDENTIFICATION</scope>
</reference>
<evidence type="ECO:0000313" key="2">
    <source>
        <dbReference type="Proteomes" id="UP000887575"/>
    </source>
</evidence>
<feature type="coiled-coil region" evidence="1">
    <location>
        <begin position="28"/>
        <end position="59"/>
    </location>
</feature>